<name>A0A7R9PNB9_TIMGE</name>
<gene>
    <name evidence="1" type="ORF">TGEB3V08_LOCUS7448</name>
</gene>
<evidence type="ECO:0000313" key="1">
    <source>
        <dbReference type="EMBL" id="CAD7599807.1"/>
    </source>
</evidence>
<organism evidence="1">
    <name type="scientific">Timema genevievae</name>
    <name type="common">Walking stick</name>
    <dbReference type="NCBI Taxonomy" id="629358"/>
    <lineage>
        <taxon>Eukaryota</taxon>
        <taxon>Metazoa</taxon>
        <taxon>Ecdysozoa</taxon>
        <taxon>Arthropoda</taxon>
        <taxon>Hexapoda</taxon>
        <taxon>Insecta</taxon>
        <taxon>Pterygota</taxon>
        <taxon>Neoptera</taxon>
        <taxon>Polyneoptera</taxon>
        <taxon>Phasmatodea</taxon>
        <taxon>Timematodea</taxon>
        <taxon>Timematoidea</taxon>
        <taxon>Timematidae</taxon>
        <taxon>Timema</taxon>
    </lineage>
</organism>
<proteinExistence type="predicted"/>
<sequence>MTSPAWSPGSPHRATFTELFLLMRGRKLFGSRLKVIPRSSKKRFIPFSKFWGVYLIQLKRMTLHTPFDDLGSHETLLRVEVGRGLINEVHVGRFSEAQRKCHSL</sequence>
<reference evidence="1" key="1">
    <citation type="submission" date="2020-11" db="EMBL/GenBank/DDBJ databases">
        <authorList>
            <person name="Tran Van P."/>
        </authorList>
    </citation>
    <scope>NUCLEOTIDE SEQUENCE</scope>
</reference>
<dbReference type="AlphaFoldDB" id="A0A7R9PNB9"/>
<accession>A0A7R9PNB9</accession>
<dbReference type="EMBL" id="OE842367">
    <property type="protein sequence ID" value="CAD7599807.1"/>
    <property type="molecule type" value="Genomic_DNA"/>
</dbReference>
<protein>
    <submittedName>
        <fullName evidence="1">Uncharacterized protein</fullName>
    </submittedName>
</protein>